<evidence type="ECO:0000313" key="3">
    <source>
        <dbReference type="EMBL" id="GIH04958.1"/>
    </source>
</evidence>
<dbReference type="SUPFAM" id="SSF55486">
    <property type="entry name" value="Metalloproteases ('zincins'), catalytic domain"/>
    <property type="match status" value="1"/>
</dbReference>
<keyword evidence="4" id="KW-1185">Reference proteome</keyword>
<comment type="caution">
    <text evidence="3">The sequence shown here is derived from an EMBL/GenBank/DDBJ whole genome shotgun (WGS) entry which is preliminary data.</text>
</comment>
<reference evidence="3" key="1">
    <citation type="submission" date="2021-01" db="EMBL/GenBank/DDBJ databases">
        <title>Whole genome shotgun sequence of Rhizocola hellebori NBRC 109834.</title>
        <authorList>
            <person name="Komaki H."/>
            <person name="Tamura T."/>
        </authorList>
    </citation>
    <scope>NUCLEOTIDE SEQUENCE</scope>
    <source>
        <strain evidence="3">NBRC 109834</strain>
    </source>
</reference>
<dbReference type="Pfam" id="PF11350">
    <property type="entry name" value="DUF3152"/>
    <property type="match status" value="1"/>
</dbReference>
<protein>
    <recommendedName>
        <fullName evidence="2">DUF3152 domain-containing protein</fullName>
    </recommendedName>
</protein>
<accession>A0A8J3Q819</accession>
<gene>
    <name evidence="3" type="ORF">Rhe02_30250</name>
</gene>
<name>A0A8J3Q819_9ACTN</name>
<dbReference type="AlphaFoldDB" id="A0A8J3Q819"/>
<organism evidence="3 4">
    <name type="scientific">Rhizocola hellebori</name>
    <dbReference type="NCBI Taxonomy" id="1392758"/>
    <lineage>
        <taxon>Bacteria</taxon>
        <taxon>Bacillati</taxon>
        <taxon>Actinomycetota</taxon>
        <taxon>Actinomycetes</taxon>
        <taxon>Micromonosporales</taxon>
        <taxon>Micromonosporaceae</taxon>
        <taxon>Rhizocola</taxon>
    </lineage>
</organism>
<evidence type="ECO:0000256" key="1">
    <source>
        <dbReference type="SAM" id="MobiDB-lite"/>
    </source>
</evidence>
<proteinExistence type="predicted"/>
<dbReference type="EMBL" id="BONY01000015">
    <property type="protein sequence ID" value="GIH04958.1"/>
    <property type="molecule type" value="Genomic_DNA"/>
</dbReference>
<feature type="region of interest" description="Disordered" evidence="1">
    <location>
        <begin position="1"/>
        <end position="24"/>
    </location>
</feature>
<dbReference type="InterPro" id="IPR022603">
    <property type="entry name" value="DUF3152"/>
</dbReference>
<feature type="domain" description="DUF3152" evidence="2">
    <location>
        <begin position="19"/>
        <end position="207"/>
    </location>
</feature>
<evidence type="ECO:0000313" key="4">
    <source>
        <dbReference type="Proteomes" id="UP000612899"/>
    </source>
</evidence>
<dbReference type="Proteomes" id="UP000612899">
    <property type="component" value="Unassembled WGS sequence"/>
</dbReference>
<evidence type="ECO:0000259" key="2">
    <source>
        <dbReference type="Pfam" id="PF11350"/>
    </source>
</evidence>
<sequence length="229" mass="24373">MPAGGDIPATPTTAPTNDGVPTHGAGTFAIAEGGTEVVGTGLTLVKYRVEVEEGIDWLAHTPWAPSGFASTVDQIIANPRGWTRSAESPITNSDEHMTAASWAFQRVSGDDYSVRVRLATPDTVDRLCGAAGVSTRGVYSCRFGTTLMINLRRWLNGATGFPIDVPAYRHMVIDHEMGHYLGFDHMLCPGSGRLAPVMQTQTIALNGCTPNAYPFTADGVFVTGTWTAS</sequence>